<dbReference type="RefSeq" id="WP_188545996.1">
    <property type="nucleotide sequence ID" value="NZ_BMCU01000003.1"/>
</dbReference>
<dbReference type="PANTHER" id="PTHR39683">
    <property type="entry name" value="CONSERVED PROTEIN TB16.3"/>
    <property type="match status" value="1"/>
</dbReference>
<dbReference type="Pfam" id="PF10604">
    <property type="entry name" value="Polyketide_cyc2"/>
    <property type="match status" value="1"/>
</dbReference>
<dbReference type="InterPro" id="IPR019587">
    <property type="entry name" value="Polyketide_cyclase/dehydratase"/>
</dbReference>
<sequence length="142" mass="15902">MAVSDSKEIDIEADKSAVLDVIADLEGLPSWSSIHKKVKVVERTDDGLPKRAEMTISLLGVNDDQVLEYTWSDDGVTWEMIESSQQKSQTAEYRLTEKDGKTHVFFEMTVDLKVPMPGFLVKKGTKSVLQTATEGLREQVVR</sequence>
<dbReference type="Gene3D" id="3.30.530.20">
    <property type="match status" value="1"/>
</dbReference>
<comment type="caution">
    <text evidence="1">The sequence shown here is derived from an EMBL/GenBank/DDBJ whole genome shotgun (WGS) entry which is preliminary data.</text>
</comment>
<protein>
    <submittedName>
        <fullName evidence="1">Cyclase</fullName>
    </submittedName>
</protein>
<reference evidence="1" key="2">
    <citation type="submission" date="2020-09" db="EMBL/GenBank/DDBJ databases">
        <authorList>
            <person name="Sun Q."/>
            <person name="Sedlacek I."/>
        </authorList>
    </citation>
    <scope>NUCLEOTIDE SEQUENCE</scope>
    <source>
        <strain evidence="1">CCM 7905</strain>
    </source>
</reference>
<dbReference type="SUPFAM" id="SSF55961">
    <property type="entry name" value="Bet v1-like"/>
    <property type="match status" value="1"/>
</dbReference>
<dbReference type="EMBL" id="BMCU01000003">
    <property type="protein sequence ID" value="GGG17027.1"/>
    <property type="molecule type" value="Genomic_DNA"/>
</dbReference>
<evidence type="ECO:0000313" key="2">
    <source>
        <dbReference type="Proteomes" id="UP000654257"/>
    </source>
</evidence>
<organism evidence="1 2">
    <name type="scientific">Rhodococcoides trifolii</name>
    <dbReference type="NCBI Taxonomy" id="908250"/>
    <lineage>
        <taxon>Bacteria</taxon>
        <taxon>Bacillati</taxon>
        <taxon>Actinomycetota</taxon>
        <taxon>Actinomycetes</taxon>
        <taxon>Mycobacteriales</taxon>
        <taxon>Nocardiaceae</taxon>
        <taxon>Rhodococcoides</taxon>
    </lineage>
</organism>
<reference evidence="1" key="1">
    <citation type="journal article" date="2014" name="Int. J. Syst. Evol. Microbiol.">
        <title>Complete genome sequence of Corynebacterium casei LMG S-19264T (=DSM 44701T), isolated from a smear-ripened cheese.</title>
        <authorList>
            <consortium name="US DOE Joint Genome Institute (JGI-PGF)"/>
            <person name="Walter F."/>
            <person name="Albersmeier A."/>
            <person name="Kalinowski J."/>
            <person name="Ruckert C."/>
        </authorList>
    </citation>
    <scope>NUCLEOTIDE SEQUENCE</scope>
    <source>
        <strain evidence="1">CCM 7905</strain>
    </source>
</reference>
<name>A0A917G0R4_9NOCA</name>
<dbReference type="CDD" id="cd07819">
    <property type="entry name" value="SRPBCC_2"/>
    <property type="match status" value="1"/>
</dbReference>
<accession>A0A917G0R4</accession>
<dbReference type="Proteomes" id="UP000654257">
    <property type="component" value="Unassembled WGS sequence"/>
</dbReference>
<dbReference type="InterPro" id="IPR023393">
    <property type="entry name" value="START-like_dom_sf"/>
</dbReference>
<evidence type="ECO:0000313" key="1">
    <source>
        <dbReference type="EMBL" id="GGG17027.1"/>
    </source>
</evidence>
<proteinExistence type="predicted"/>
<dbReference type="AlphaFoldDB" id="A0A917G0R4"/>
<dbReference type="PANTHER" id="PTHR39683:SF4">
    <property type="entry name" value="COENZYME Q-BINDING PROTEIN COQ10 START DOMAIN-CONTAINING PROTEIN"/>
    <property type="match status" value="1"/>
</dbReference>
<keyword evidence="2" id="KW-1185">Reference proteome</keyword>
<gene>
    <name evidence="1" type="ORF">GCM10007304_34010</name>
</gene>